<evidence type="ECO:0000259" key="12">
    <source>
        <dbReference type="PROSITE" id="PS51783"/>
    </source>
</evidence>
<organism evidence="13 14">
    <name type="scientific">Oncorhynchus kisutch</name>
    <name type="common">Coho salmon</name>
    <name type="synonym">Salmo kisutch</name>
    <dbReference type="NCBI Taxonomy" id="8019"/>
    <lineage>
        <taxon>Eukaryota</taxon>
        <taxon>Metazoa</taxon>
        <taxon>Chordata</taxon>
        <taxon>Craniata</taxon>
        <taxon>Vertebrata</taxon>
        <taxon>Euteleostomi</taxon>
        <taxon>Actinopterygii</taxon>
        <taxon>Neopterygii</taxon>
        <taxon>Teleostei</taxon>
        <taxon>Protacanthopterygii</taxon>
        <taxon>Salmoniformes</taxon>
        <taxon>Salmonidae</taxon>
        <taxon>Salmoninae</taxon>
        <taxon>Oncorhynchus</taxon>
    </lineage>
</organism>
<feature type="region of interest" description="Disordered" evidence="10">
    <location>
        <begin position="1630"/>
        <end position="1683"/>
    </location>
</feature>
<evidence type="ECO:0000256" key="3">
    <source>
        <dbReference type="ARBA" id="ARBA00022553"/>
    </source>
</evidence>
<dbReference type="InterPro" id="IPR031570">
    <property type="entry name" value="NBEA/BDCP_DUF4704"/>
</dbReference>
<dbReference type="InterPro" id="IPR036372">
    <property type="entry name" value="BEACH_dom_sf"/>
</dbReference>
<evidence type="ECO:0000256" key="2">
    <source>
        <dbReference type="ARBA" id="ARBA00008498"/>
    </source>
</evidence>
<dbReference type="Gene3D" id="1.10.1540.10">
    <property type="entry name" value="BEACH domain"/>
    <property type="match status" value="1"/>
</dbReference>
<dbReference type="Pfam" id="PF13385">
    <property type="entry name" value="Laminin_G_3"/>
    <property type="match status" value="1"/>
</dbReference>
<dbReference type="Gene3D" id="2.60.120.200">
    <property type="match status" value="1"/>
</dbReference>
<dbReference type="SUPFAM" id="SSF81837">
    <property type="entry name" value="BEACH domain"/>
    <property type="match status" value="1"/>
</dbReference>
<keyword evidence="5" id="KW-0677">Repeat</keyword>
<feature type="domain" description="BEACH-type PH" evidence="12">
    <location>
        <begin position="2147"/>
        <end position="2255"/>
    </location>
</feature>
<feature type="compositionally biased region" description="Gly residues" evidence="10">
    <location>
        <begin position="1672"/>
        <end position="1683"/>
    </location>
</feature>
<dbReference type="SMART" id="SM01026">
    <property type="entry name" value="Beach"/>
    <property type="match status" value="1"/>
</dbReference>
<dbReference type="SMART" id="SM00320">
    <property type="entry name" value="WD40"/>
    <property type="match status" value="5"/>
</dbReference>
<evidence type="ECO:0000256" key="5">
    <source>
        <dbReference type="ARBA" id="ARBA00022737"/>
    </source>
</evidence>
<comment type="similarity">
    <text evidence="2">Belongs to the WD repeat neurobeachin family.</text>
</comment>
<dbReference type="Pfam" id="PF20425">
    <property type="entry name" value="Neurobeachin"/>
    <property type="match status" value="1"/>
</dbReference>
<dbReference type="SUPFAM" id="SSF49899">
    <property type="entry name" value="Concanavalin A-like lectins/glucanases"/>
    <property type="match status" value="1"/>
</dbReference>
<dbReference type="FunFam" id="1.10.1540.10:FF:000001">
    <property type="entry name" value="neurobeachin isoform X1"/>
    <property type="match status" value="1"/>
</dbReference>
<dbReference type="InterPro" id="IPR001680">
    <property type="entry name" value="WD40_rpt"/>
</dbReference>
<feature type="region of interest" description="Disordered" evidence="10">
    <location>
        <begin position="1171"/>
        <end position="1190"/>
    </location>
</feature>
<dbReference type="SUPFAM" id="SSF50978">
    <property type="entry name" value="WD40 repeat-like"/>
    <property type="match status" value="1"/>
</dbReference>
<dbReference type="Pfam" id="PF20426">
    <property type="entry name" value="NBCH_WD40"/>
    <property type="match status" value="1"/>
</dbReference>
<dbReference type="Gene3D" id="2.30.29.30">
    <property type="entry name" value="Pleckstrin-homology domain (PH domain)/Phosphotyrosine-binding domain (PTB)"/>
    <property type="match status" value="1"/>
</dbReference>
<dbReference type="CDD" id="cd06071">
    <property type="entry name" value="Beach"/>
    <property type="match status" value="1"/>
</dbReference>
<evidence type="ECO:0000256" key="8">
    <source>
        <dbReference type="ARBA" id="ARBA00073055"/>
    </source>
</evidence>
<dbReference type="GeneTree" id="ENSGT00940000154934"/>
<feature type="region of interest" description="Disordered" evidence="10">
    <location>
        <begin position="1709"/>
        <end position="1742"/>
    </location>
</feature>
<sequence length="2946" mass="326456">MSSEKPATAPPLSDPDRTAPPPGPGQPQVVTGAGSAPIGDRMVSGTGSMVLQAGVINPAVPIRNIQMKFAVLVGLIQVGEVSNRDIVETVLNLLVGGEFDLEMNFIIQDSESIGCMVDLLSHCEVTCQAEVWSMFTAILRKSVRNLQTSTEVGLIQQVLFKLSSVDDMIADLLVDMLGVMASYSITVKELKLLFSMLRGDNGIWPRHSIKLLSVLNLMPQRHGPDTFFNFPGRSAAAIALPPIAKWPYQNGFTLNTWFRQDPLNNINVDKDKPYLYCFRTSKGIGYSAHFVGNCLIVTSLKSKGKGFQHCVKYDFQPRKWYMISIVHIYNRWRNSEIRCYVNGQLVSYGDMAWHVNTNDSYDKCFLGSSETADANRVFCGQLGAIYVFSEALNPAQIFAIHQLGPGYKSTFKFKSESDIHLAEHHKQVLYDGKLASSISFTYNAKATDAQLCLESSPRENASNFVHSPHALMLQDVKAIVTHSIHSAIHSIGGIQVLFPLFSQLDYIQLNDSSVDISVCSTLLAFLVDLLKSSVAMQEQMLGGKGFLVIGYLLEKSSRVHITRAVLEQFLSFAKYLDGLTHGAPLLKQLCDHVLFNAAIWIHTPAKVQLSLYTYLSAEFIGTSTIYSTIRRVGTVLQLMHTLKYYYWVSNPLESSGITPKGLDGPRPSQKEIVSLRDRGVKEDELQSILNYLLTMHEDDNIHDVLQLLVALMSEHPASMIPAFDQRNGIRVICKLLASKTESIRVQALKVLGYFLKHSDTSERKVEIMHTHSLFTLLGERLMIHTNTVSVTTYNTLYEILTEQVCTQVVHKPHPEPDSTVKIQNPMILKVVATLLKSCSPELMEVKTLFLSDMIKLFSSSRENRRCLLQCSVWQDWMFSLGYINPKSPEEQKMMEMVYNIFRILLYHAIKYEWGGWRVWVDTLSIAHSKVTYEAHKEYLAKMYEEYQRQEEENIKKGKKGSVSTISGLSATPAPVVNGNLEIRELDDHSQTQTPESEAEYGEGGGVDSRNLLAEGGVETKGPNGEALTPGEQESGERVEVHDLLVDIKAEKVEATEVKLDDLDLSPEGTVGRGGMEGLGRMGNGPLVEVDSLLDSAYCVVVRKLNGNHSNLVPKDDTVVTGAGPDTMEDDGNMGPLITLADEKDSVPNNRGFLFSKVEVDEKLLPALASTDPLVLPSPDQPLSSGHSSTCPSDDLSLLAHMTSCGGSDLSQAHGGVPEDGPFNIQSPLADISSIAQRESQAAEIQGYPEVEVPSGADGEVAGGKAGGDVASTTSDTERSEDEKDKEMEKIQTTATTQALRGHPAAQSERDLRVDLAFRGMMTEPMTEEQRRQFSPGPRTTMFRIPEFKWSPMHQRLLTDLLFALETDVHVWRSHSTKSVMDFVNSNENIIFVHNTIHLISQMVDNIIIACGGILPLLSAATSPSVSVVELENMELTQGMSSETAVSFLSRLMAMVDVLVFASSLNFSEIEAEKNMSSGGLMRQCLRLVCCVAVRNCLECRQRQRDRGCFSNLPSSKSQDSLQSAAAASKVITPLPLLLQDPDRLLQDVDINRLRAVVFRDVDDSKQAQFLALAVVYFISVLMVSKYRDILEPQREIGRSSGLSGRSIRHEINSPTSTGVTLCSVPLVMKPEHPSSSFPEGGQGEKQIPTPMDDSPLASLPHTDSGIGEEGHGPGGLNGAELGLGLGMAGRETDRDRERDLLCTLSSEVRRSRESLFDSPHNPNSASNPGQAPPSSISSISQPNKGINVKEILKSLVAAPLDGGDAGHEVGPTPYHPDPALKTHPMQFHSFDRSVMVPVKKPPPGGLSVNTVGTSIASGAVTPGSTPNIFAAATATPKSMINTTGATESASSSSSSSSSFVNGATSKNLPAVQTVAPMPEDTVENMSITTKLERALEKVAPLLREIFVDFAPFLSRTLLGSHGQELLIEGLVCMKSSTSVVELVMLLCSQEWQNSIQKNAGLAFIELINEGRLLCHAMKDHIVRVANEAEFILNRQRAEDVHKHAEFESNCAQYAADRREEEKMCDHLISAAKHRDHVTANQLKQKILNILTNKHGAWGTMSQSQLHDFWRLDYWEDDLRRRRRFVRNPFGSTHLDVSLKALEDYEEGLKSKKTLRSQSLVSQNLEAELMLEGDDDTVSLLQEKEMDNLAGPVVLSTPAQLVSPVVVVHGTLSITTTEIYFEVDEDDPSFKKIHTKVLAYSEGLHGKWMFSEIRAVFSRRYLLQNTGLEVFMANRTSVMFNFPDQATVKRVVYSLPRVGVGTSYGLPQARRISLATPRQLFKSSNMTQRWQRREISNFEYLMFLNTIAGRSYNDLNQYPVFPWVLTNFESEELDLTLPGNFRDLSKPIGALHPKRAVFSAERYDTWEEDGTPPHHYGSLYSTANTTLLWMLRIEPFTTFFLNANENQFDHPDRAFSGIARAWRNCQRDTADVKELIPEFYYLPEMFVNSSGFELGQREDGTPVSDIELPAWAKKPEDFVRINRMALESEFVSCQLHQWIDLIFGYKQRGPEAVRALNVFHFLSYEGSVTLDTISDSAQRELMETQIQACGQTPSQLLIEPHPPRSSAMHLCFLPQSPLMFKDQMQQDVIMVLKFPSNSPVTHVAANTLPHLSVPAAVTVTCSRLFAVNRWHNTVGLRGAPGYSLEQAHHLPIEMDPLIANNSGVSKRQITDLVDQSIQINTHCFVVTADNRYILVCGFWDKSFRVYSTETGKLTQIVFGHWDVVTCLARSESYIGGDCYIVSGSRDATLLLWYWSGRHHIIGDNPNNSDYPAPRAVLTGHDHEVVCVSVCAELGLVISGAKEGPCLVHTITGDLLRALEGPELCLRPRLISVSSEGHCVICYERGRFCNFSINGKLLAQMEVNDSTRAILLSSDGQNLVTGGDNGVVEVWQACDFKQLYIYPGCDAGIRAMDLSHDQRTLITGMASGSIVAFNIDFNRWHYEHQNRY</sequence>
<dbReference type="InterPro" id="IPR010508">
    <property type="entry name" value="NBEA-like_DUF1088"/>
</dbReference>
<dbReference type="GO" id="GO:0019901">
    <property type="term" value="F:protein kinase binding"/>
    <property type="evidence" value="ECO:0007669"/>
    <property type="project" value="TreeGrafter"/>
</dbReference>
<dbReference type="CDD" id="cd01201">
    <property type="entry name" value="PH_BEACH"/>
    <property type="match status" value="1"/>
</dbReference>
<dbReference type="FunFam" id="2.60.120.200:FF:000010">
    <property type="entry name" value="neurobeachin isoform X2"/>
    <property type="match status" value="1"/>
</dbReference>
<accession>A0A8C7JSF1</accession>
<dbReference type="InterPro" id="IPR011993">
    <property type="entry name" value="PH-like_dom_sf"/>
</dbReference>
<feature type="compositionally biased region" description="Low complexity" evidence="10">
    <location>
        <begin position="1848"/>
        <end position="1858"/>
    </location>
</feature>
<feature type="region of interest" description="Disordered" evidence="10">
    <location>
        <begin position="1842"/>
        <end position="1863"/>
    </location>
</feature>
<keyword evidence="3" id="KW-0597">Phosphoprotein</keyword>
<dbReference type="InterPro" id="IPR015943">
    <property type="entry name" value="WD40/YVTN_repeat-like_dom_sf"/>
</dbReference>
<dbReference type="Ensembl" id="ENSOKIT00005096330.1">
    <property type="protein sequence ID" value="ENSOKIP00005090130.1"/>
    <property type="gene ID" value="ENSOKIG00005023626.1"/>
</dbReference>
<feature type="compositionally biased region" description="Pro residues" evidence="10">
    <location>
        <begin position="8"/>
        <end position="25"/>
    </location>
</feature>
<feature type="region of interest" description="Disordered" evidence="10">
    <location>
        <begin position="985"/>
        <end position="1037"/>
    </location>
</feature>
<dbReference type="Proteomes" id="UP000694557">
    <property type="component" value="Unassembled WGS sequence"/>
</dbReference>
<keyword evidence="4" id="KW-0853">WD repeat</keyword>
<dbReference type="GO" id="GO:0016020">
    <property type="term" value="C:membrane"/>
    <property type="evidence" value="ECO:0007669"/>
    <property type="project" value="UniProtKB-SubCell"/>
</dbReference>
<feature type="domain" description="BEACH" evidence="11">
    <location>
        <begin position="2274"/>
        <end position="2563"/>
    </location>
</feature>
<gene>
    <name evidence="13" type="primary">NBEA</name>
</gene>
<dbReference type="Pfam" id="PF14844">
    <property type="entry name" value="PH_BEACH"/>
    <property type="match status" value="1"/>
</dbReference>
<protein>
    <recommendedName>
        <fullName evidence="8">Neurobeachin</fullName>
    </recommendedName>
    <alternativeName>
        <fullName evidence="9">Lysosomal-trafficking regulator 2</fullName>
    </alternativeName>
</protein>
<dbReference type="SUPFAM" id="SSF48371">
    <property type="entry name" value="ARM repeat"/>
    <property type="match status" value="1"/>
</dbReference>
<reference evidence="13" key="2">
    <citation type="submission" date="2025-09" db="UniProtKB">
        <authorList>
            <consortium name="Ensembl"/>
        </authorList>
    </citation>
    <scope>IDENTIFICATION</scope>
</reference>
<keyword evidence="6" id="KW-0472">Membrane</keyword>
<feature type="region of interest" description="Disordered" evidence="10">
    <location>
        <begin position="1247"/>
        <end position="1286"/>
    </location>
</feature>
<feature type="compositionally biased region" description="Polar residues" evidence="10">
    <location>
        <begin position="1720"/>
        <end position="1729"/>
    </location>
</feature>
<dbReference type="Pfam" id="PF06469">
    <property type="entry name" value="DUF1088"/>
    <property type="match status" value="1"/>
</dbReference>
<dbReference type="InterPro" id="IPR011989">
    <property type="entry name" value="ARM-like"/>
</dbReference>
<feature type="compositionally biased region" description="Basic and acidic residues" evidence="10">
    <location>
        <begin position="1275"/>
        <end position="1286"/>
    </location>
</feature>
<reference evidence="13" key="1">
    <citation type="submission" date="2025-08" db="UniProtKB">
        <authorList>
            <consortium name="Ensembl"/>
        </authorList>
    </citation>
    <scope>IDENTIFICATION</scope>
</reference>
<name>A0A8C7JSF1_ONCKI</name>
<keyword evidence="14" id="KW-1185">Reference proteome</keyword>
<dbReference type="InterPro" id="IPR013320">
    <property type="entry name" value="ConA-like_dom_sf"/>
</dbReference>
<dbReference type="InterPro" id="IPR036322">
    <property type="entry name" value="WD40_repeat_dom_sf"/>
</dbReference>
<dbReference type="GO" id="GO:0005829">
    <property type="term" value="C:cytosol"/>
    <property type="evidence" value="ECO:0007669"/>
    <property type="project" value="TreeGrafter"/>
</dbReference>
<feature type="region of interest" description="Disordered" evidence="10">
    <location>
        <begin position="1"/>
        <end position="37"/>
    </location>
</feature>
<evidence type="ECO:0000313" key="14">
    <source>
        <dbReference type="Proteomes" id="UP000694557"/>
    </source>
</evidence>
<dbReference type="Pfam" id="PF15787">
    <property type="entry name" value="DUF4704"/>
    <property type="match status" value="1"/>
</dbReference>
<dbReference type="PANTHER" id="PTHR13743:SF62">
    <property type="entry name" value="NEUROBEACHIN"/>
    <property type="match status" value="1"/>
</dbReference>
<feature type="compositionally biased region" description="Polar residues" evidence="10">
    <location>
        <begin position="1180"/>
        <end position="1190"/>
    </location>
</feature>
<evidence type="ECO:0000256" key="7">
    <source>
        <dbReference type="ARBA" id="ARBA00065599"/>
    </source>
</evidence>
<comment type="subcellular location">
    <subcellularLocation>
        <location evidence="1">Membrane</location>
        <topology evidence="1">Peripheral membrane protein</topology>
    </subcellularLocation>
</comment>
<evidence type="ECO:0000256" key="6">
    <source>
        <dbReference type="ARBA" id="ARBA00023136"/>
    </source>
</evidence>
<dbReference type="InterPro" id="IPR016024">
    <property type="entry name" value="ARM-type_fold"/>
</dbReference>
<dbReference type="InterPro" id="IPR023362">
    <property type="entry name" value="PH-BEACH_dom"/>
</dbReference>
<dbReference type="InterPro" id="IPR046852">
    <property type="entry name" value="Neurobeachin_a-sol"/>
</dbReference>
<dbReference type="FunFam" id="2.30.29.30:FF:000059">
    <property type="entry name" value="neurobeachin isoform X1"/>
    <property type="match status" value="1"/>
</dbReference>
<dbReference type="PROSITE" id="PS51783">
    <property type="entry name" value="PH_BEACH"/>
    <property type="match status" value="1"/>
</dbReference>
<evidence type="ECO:0000259" key="11">
    <source>
        <dbReference type="PROSITE" id="PS50197"/>
    </source>
</evidence>
<dbReference type="PANTHER" id="PTHR13743">
    <property type="entry name" value="BEIGE/BEACH-RELATED"/>
    <property type="match status" value="1"/>
</dbReference>
<dbReference type="SUPFAM" id="SSF50729">
    <property type="entry name" value="PH domain-like"/>
    <property type="match status" value="1"/>
</dbReference>
<evidence type="ECO:0000256" key="1">
    <source>
        <dbReference type="ARBA" id="ARBA00004170"/>
    </source>
</evidence>
<evidence type="ECO:0000313" key="13">
    <source>
        <dbReference type="Ensembl" id="ENSOKIP00005090130.1"/>
    </source>
</evidence>
<evidence type="ECO:0000256" key="10">
    <source>
        <dbReference type="SAM" id="MobiDB-lite"/>
    </source>
</evidence>
<evidence type="ECO:0000256" key="4">
    <source>
        <dbReference type="ARBA" id="ARBA00022574"/>
    </source>
</evidence>
<proteinExistence type="inferred from homology"/>
<dbReference type="Pfam" id="PF02138">
    <property type="entry name" value="Beach"/>
    <property type="match status" value="1"/>
</dbReference>
<dbReference type="PROSITE" id="PS50197">
    <property type="entry name" value="BEACH"/>
    <property type="match status" value="1"/>
</dbReference>
<dbReference type="Gene3D" id="2.130.10.10">
    <property type="entry name" value="YVTN repeat-like/Quinoprotein amine dehydrogenase"/>
    <property type="match status" value="1"/>
</dbReference>
<comment type="subunit">
    <text evidence="7">Interacts with RII subunit of PKA.</text>
</comment>
<evidence type="ECO:0000256" key="9">
    <source>
        <dbReference type="ARBA" id="ARBA00080802"/>
    </source>
</evidence>
<dbReference type="Gene3D" id="1.25.10.10">
    <property type="entry name" value="Leucine-rich Repeat Variant"/>
    <property type="match status" value="1"/>
</dbReference>
<dbReference type="InterPro" id="IPR000409">
    <property type="entry name" value="BEACH_dom"/>
</dbReference>
<dbReference type="InterPro" id="IPR046851">
    <property type="entry name" value="NBCH_WD40"/>
</dbReference>
<dbReference type="InterPro" id="IPR050865">
    <property type="entry name" value="BEACH_Domain"/>
</dbReference>
<dbReference type="FunFam" id="2.130.10.10:FF:000036">
    <property type="entry name" value="Neurobeachin isoform A"/>
    <property type="match status" value="1"/>
</dbReference>
<dbReference type="GO" id="GO:0008104">
    <property type="term" value="P:intracellular protein localization"/>
    <property type="evidence" value="ECO:0007669"/>
    <property type="project" value="TreeGrafter"/>
</dbReference>